<proteinExistence type="predicted"/>
<gene>
    <name evidence="1" type="ORF">SR1949_01990</name>
</gene>
<dbReference type="AlphaFoldDB" id="A0A479ZRJ2"/>
<organism evidence="1 2">
    <name type="scientific">Sphaerospermopsis reniformis</name>
    <dbReference type="NCBI Taxonomy" id="531300"/>
    <lineage>
        <taxon>Bacteria</taxon>
        <taxon>Bacillati</taxon>
        <taxon>Cyanobacteriota</taxon>
        <taxon>Cyanophyceae</taxon>
        <taxon>Nostocales</taxon>
        <taxon>Aphanizomenonaceae</taxon>
        <taxon>Sphaerospermopsis</taxon>
    </lineage>
</organism>
<name>A0A479ZRJ2_9CYAN</name>
<accession>A0A479ZRJ2</accession>
<sequence>MRRVAIAQNTLEILDVGSYIYPNGNQVDIARELQL</sequence>
<dbReference type="Proteomes" id="UP000300142">
    <property type="component" value="Unassembled WGS sequence"/>
</dbReference>
<evidence type="ECO:0000313" key="1">
    <source>
        <dbReference type="EMBL" id="GCL35107.1"/>
    </source>
</evidence>
<evidence type="ECO:0000313" key="2">
    <source>
        <dbReference type="Proteomes" id="UP000300142"/>
    </source>
</evidence>
<protein>
    <submittedName>
        <fullName evidence="1">Uncharacterized protein</fullName>
    </submittedName>
</protein>
<keyword evidence="2" id="KW-1185">Reference proteome</keyword>
<comment type="caution">
    <text evidence="1">The sequence shown here is derived from an EMBL/GenBank/DDBJ whole genome shotgun (WGS) entry which is preliminary data.</text>
</comment>
<dbReference type="EMBL" id="BJCE01000003">
    <property type="protein sequence ID" value="GCL35107.1"/>
    <property type="molecule type" value="Genomic_DNA"/>
</dbReference>
<reference evidence="2" key="1">
    <citation type="submission" date="2019-02" db="EMBL/GenBank/DDBJ databases">
        <title>Draft genome sequence of Sphaerospermopsis reniformis NIES-1949.</title>
        <authorList>
            <person name="Yamaguchi H."/>
            <person name="Suzuki S."/>
            <person name="Kawachi M."/>
        </authorList>
    </citation>
    <scope>NUCLEOTIDE SEQUENCE [LARGE SCALE GENOMIC DNA]</scope>
    <source>
        <strain evidence="2">NIES-1949</strain>
    </source>
</reference>